<sequence length="537" mass="60303">MAPSLLYLPNGQTITVSPVFAGLSFKANDLNIHHSVFPPGWTIILETGDDDEEEDGLQSLPDEREQVYGFTKRPAHRYKLPTLHNDNLFISSISNPSNTDFKPATSPTRQIAMMLWATLWWYFHQPAPNPHLTKGISPEMPEAGRPKGPWRINIKREGIFKGKYLLPKLERMGLIASEESCIGATTDERSGEGWQKMFVSQQSFWQLDPRIFLFTLSPTSSSPFPGASPYPSRPVSPNREGTPLHSPRHDATPGEVPQFGLWSGNQSPGPFASSSHLPTYYPPPVPQYTFTKSIRHPIRPKPPGQGATIYTRYVPSVGQFLSFRVASLSSRAPKYHGPTSSGSGNTLNFLPPNSGVATAALPSLGNFNIHPFDTDLLHNWMNQPRVSAAWGVAGPQSTQEAFLTQALNDKHSFPVIGCWDGKPFGYFELYWGKEDHLGRHLPGSDGNDWDRGFHALVGEQEFRGAHRVKIWMSALVHYFWLADYRTQRVLVEPRIDNKKFINYLEDVGFFKEKEISFSYKQAALMKIVRDGWTAPEL</sequence>
<dbReference type="InterPro" id="IPR019432">
    <property type="entry name" value="Acyltransferase_MbtK/IucB-like"/>
</dbReference>
<evidence type="ECO:0000259" key="3">
    <source>
        <dbReference type="SMART" id="SM01006"/>
    </source>
</evidence>
<evidence type="ECO:0000313" key="5">
    <source>
        <dbReference type="Proteomes" id="UP001590951"/>
    </source>
</evidence>
<dbReference type="InterPro" id="IPR016181">
    <property type="entry name" value="Acyl_CoA_acyltransferase"/>
</dbReference>
<dbReference type="Gene3D" id="3.40.630.30">
    <property type="match status" value="1"/>
</dbReference>
<dbReference type="Proteomes" id="UP001590951">
    <property type="component" value="Unassembled WGS sequence"/>
</dbReference>
<feature type="domain" description="Acyltransferase MbtK/IucB-like conserved" evidence="3">
    <location>
        <begin position="370"/>
        <end position="413"/>
    </location>
</feature>
<accession>A0ABR4BGM7</accession>
<keyword evidence="5" id="KW-1185">Reference proteome</keyword>
<comment type="caution">
    <text evidence="4">The sequence shown here is derived from an EMBL/GenBank/DDBJ whole genome shotgun (WGS) entry which is preliminary data.</text>
</comment>
<organism evidence="4 5">
    <name type="scientific">Lepraria finkii</name>
    <dbReference type="NCBI Taxonomy" id="1340010"/>
    <lineage>
        <taxon>Eukaryota</taxon>
        <taxon>Fungi</taxon>
        <taxon>Dikarya</taxon>
        <taxon>Ascomycota</taxon>
        <taxon>Pezizomycotina</taxon>
        <taxon>Lecanoromycetes</taxon>
        <taxon>OSLEUM clade</taxon>
        <taxon>Lecanoromycetidae</taxon>
        <taxon>Lecanorales</taxon>
        <taxon>Lecanorineae</taxon>
        <taxon>Stereocaulaceae</taxon>
        <taxon>Lepraria</taxon>
    </lineage>
</organism>
<proteinExistence type="inferred from homology"/>
<evidence type="ECO:0000313" key="4">
    <source>
        <dbReference type="EMBL" id="KAL2056977.1"/>
    </source>
</evidence>
<evidence type="ECO:0000256" key="2">
    <source>
        <dbReference type="SAM" id="MobiDB-lite"/>
    </source>
</evidence>
<reference evidence="4 5" key="1">
    <citation type="submission" date="2024-09" db="EMBL/GenBank/DDBJ databases">
        <title>Rethinking Asexuality: The Enigmatic Case of Functional Sexual Genes in Lepraria (Stereocaulaceae).</title>
        <authorList>
            <person name="Doellman M."/>
            <person name="Sun Y."/>
            <person name="Barcenas-Pena A."/>
            <person name="Lumbsch H.T."/>
            <person name="Grewe F."/>
        </authorList>
    </citation>
    <scope>NUCLEOTIDE SEQUENCE [LARGE SCALE GENOMIC DNA]</scope>
    <source>
        <strain evidence="4 5">Grewe 0041</strain>
    </source>
</reference>
<feature type="region of interest" description="Disordered" evidence="2">
    <location>
        <begin position="221"/>
        <end position="251"/>
    </location>
</feature>
<protein>
    <recommendedName>
        <fullName evidence="3">Acyltransferase MbtK/IucB-like conserved domain-containing protein</fullName>
    </recommendedName>
</protein>
<dbReference type="PANTHER" id="PTHR31438">
    <property type="entry name" value="LYSINE N-ACYLTRANSFERASE C17G9.06C-RELATED"/>
    <property type="match status" value="1"/>
</dbReference>
<dbReference type="SMART" id="SM01006">
    <property type="entry name" value="AlcB"/>
    <property type="match status" value="1"/>
</dbReference>
<dbReference type="PANTHER" id="PTHR31438:SF1">
    <property type="entry name" value="LYSINE N-ACYLTRANSFERASE C17G9.06C-RELATED"/>
    <property type="match status" value="1"/>
</dbReference>
<dbReference type="Pfam" id="PF13523">
    <property type="entry name" value="Acetyltransf_8"/>
    <property type="match status" value="1"/>
</dbReference>
<comment type="similarity">
    <text evidence="1">Belongs to the lysine N-acyltransferase MbtK family.</text>
</comment>
<gene>
    <name evidence="4" type="ORF">ABVK25_002716</name>
</gene>
<name>A0ABR4BGM7_9LECA</name>
<evidence type="ECO:0000256" key="1">
    <source>
        <dbReference type="ARBA" id="ARBA00009893"/>
    </source>
</evidence>
<dbReference type="SUPFAM" id="SSF55729">
    <property type="entry name" value="Acyl-CoA N-acyltransferases (Nat)"/>
    <property type="match status" value="1"/>
</dbReference>
<dbReference type="EMBL" id="JBHFEH010000006">
    <property type="protein sequence ID" value="KAL2056977.1"/>
    <property type="molecule type" value="Genomic_DNA"/>
</dbReference>